<dbReference type="EMBL" id="PGCI01001232">
    <property type="protein sequence ID" value="PLW06318.1"/>
    <property type="molecule type" value="Genomic_DNA"/>
</dbReference>
<keyword evidence="2" id="KW-0808">Transferase</keyword>
<keyword evidence="3" id="KW-0418">Kinase</keyword>
<organism evidence="6 7">
    <name type="scientific">Puccinia coronata f. sp. avenae</name>
    <dbReference type="NCBI Taxonomy" id="200324"/>
    <lineage>
        <taxon>Eukaryota</taxon>
        <taxon>Fungi</taxon>
        <taxon>Dikarya</taxon>
        <taxon>Basidiomycota</taxon>
        <taxon>Pucciniomycotina</taxon>
        <taxon>Pucciniomycetes</taxon>
        <taxon>Pucciniales</taxon>
        <taxon>Pucciniaceae</taxon>
        <taxon>Puccinia</taxon>
    </lineage>
</organism>
<sequence length="602" mass="67046">MMSCVQCGSVPTVLSGFCQNCINNAALKQLTPVAPAPAVPRPPTQNLDVGLHTQITKREEAINIAQSLYSQAPTIFSFGRPVATPAGPIIVQSMPATTATMAPPSTFLPPAPPNAYEVARSQRVSTQPYPATQTARLAVKQAISTKGAFPSKNTSTKVQVKCGSEVRRFGKWLAKQAPMRQGTREGYVSDQEGFVNHLQRHKFIDLLLDYDDFTDHSLKVEEEESIEFLEKTYSQKTTSKASSIWSGTAVTQDSQTSRTTTPSVMSTHPTVAQRSNSPSDFGTKLPTCVLQSQAPAPHNKSNPIVIGSPDLASTNIDPKPPTAVIRSNPPWFANAILDPEDLDWNQFGTRVRSSYFRPRSEINWEDGVRYELDPDGVYVTQRLCPYRVHYSSTLATHKTSKVIEAEIYNSGTIYPMVATYSLFRKNLKEDTYVTEPNYAMRTSAMARQFVATFAQEILSPKHNNNLTEALRILAGKIRIVNGFSVHQDVEYHPRHINTSYQANVDMIELPEGVEEGEEPDGNLEEPRRVFFFKEKIPGYQTLLSAKTKDYHLTDSSPACDLFLHAFQHWVYATTEGQLTFTDFKGYQPMISKPNVIDLNPRV</sequence>
<gene>
    <name evidence="6" type="ORF">PCASD_26245</name>
</gene>
<dbReference type="Pfam" id="PF02816">
    <property type="entry name" value="Alpha_kinase"/>
    <property type="match status" value="1"/>
</dbReference>
<reference evidence="6 7" key="1">
    <citation type="submission" date="2017-11" db="EMBL/GenBank/DDBJ databases">
        <title>De novo assembly and phasing of dikaryotic genomes from two isolates of Puccinia coronata f. sp. avenae, the causal agent of oat crown rust.</title>
        <authorList>
            <person name="Miller M.E."/>
            <person name="Zhang Y."/>
            <person name="Omidvar V."/>
            <person name="Sperschneider J."/>
            <person name="Schwessinger B."/>
            <person name="Raley C."/>
            <person name="Palmer J.M."/>
            <person name="Garnica D."/>
            <person name="Upadhyaya N."/>
            <person name="Rathjen J."/>
            <person name="Taylor J.M."/>
            <person name="Park R.F."/>
            <person name="Dodds P.N."/>
            <person name="Hirsch C.D."/>
            <person name="Kianian S.F."/>
            <person name="Figueroa M."/>
        </authorList>
    </citation>
    <scope>NUCLEOTIDE SEQUENCE [LARGE SCALE GENOMIC DNA]</scope>
    <source>
        <strain evidence="6">12SD80</strain>
    </source>
</reference>
<name>A0A2N5RZ91_9BASI</name>
<evidence type="ECO:0000313" key="7">
    <source>
        <dbReference type="Proteomes" id="UP000235392"/>
    </source>
</evidence>
<dbReference type="GO" id="GO:0004674">
    <property type="term" value="F:protein serine/threonine kinase activity"/>
    <property type="evidence" value="ECO:0007669"/>
    <property type="project" value="UniProtKB-KW"/>
</dbReference>
<feature type="region of interest" description="Disordered" evidence="4">
    <location>
        <begin position="252"/>
        <end position="279"/>
    </location>
</feature>
<dbReference type="InterPro" id="IPR004166">
    <property type="entry name" value="a-kinase_dom"/>
</dbReference>
<evidence type="ECO:0000256" key="3">
    <source>
        <dbReference type="ARBA" id="ARBA00022777"/>
    </source>
</evidence>
<dbReference type="GO" id="GO:0005524">
    <property type="term" value="F:ATP binding"/>
    <property type="evidence" value="ECO:0007669"/>
    <property type="project" value="InterPro"/>
</dbReference>
<evidence type="ECO:0000259" key="5">
    <source>
        <dbReference type="Pfam" id="PF02816"/>
    </source>
</evidence>
<evidence type="ECO:0000256" key="4">
    <source>
        <dbReference type="SAM" id="MobiDB-lite"/>
    </source>
</evidence>
<evidence type="ECO:0000256" key="1">
    <source>
        <dbReference type="ARBA" id="ARBA00022527"/>
    </source>
</evidence>
<evidence type="ECO:0000313" key="6">
    <source>
        <dbReference type="EMBL" id="PLW06318.1"/>
    </source>
</evidence>
<dbReference type="Gene3D" id="3.20.200.10">
    <property type="entry name" value="MHCK/EF2 kinase"/>
    <property type="match status" value="1"/>
</dbReference>
<comment type="caution">
    <text evidence="6">The sequence shown here is derived from an EMBL/GenBank/DDBJ whole genome shotgun (WGS) entry which is preliminary data.</text>
</comment>
<accession>A0A2N5RZ91</accession>
<evidence type="ECO:0000256" key="2">
    <source>
        <dbReference type="ARBA" id="ARBA00022679"/>
    </source>
</evidence>
<dbReference type="Proteomes" id="UP000235392">
    <property type="component" value="Unassembled WGS sequence"/>
</dbReference>
<keyword evidence="1" id="KW-0723">Serine/threonine-protein kinase</keyword>
<dbReference type="AlphaFoldDB" id="A0A2N5RZ91"/>
<feature type="domain" description="Alpha-type protein kinase" evidence="5">
    <location>
        <begin position="522"/>
        <end position="599"/>
    </location>
</feature>
<protein>
    <recommendedName>
        <fullName evidence="5">Alpha-type protein kinase domain-containing protein</fullName>
    </recommendedName>
</protein>
<proteinExistence type="predicted"/>